<reference evidence="2 3" key="1">
    <citation type="submission" date="2015-07" db="EMBL/GenBank/DDBJ databases">
        <title>Genome analysis of myxobacterium Chondromyces crocatus Cm c5 reveals a high potential for natural compound synthesis and the genetic basis for the loss of fruiting body formation.</title>
        <authorList>
            <person name="Zaburannyi N."/>
            <person name="Bunk B."/>
            <person name="Maier J."/>
            <person name="Overmann J."/>
            <person name="Mueller R."/>
        </authorList>
    </citation>
    <scope>NUCLEOTIDE SEQUENCE [LARGE SCALE GENOMIC DNA]</scope>
    <source>
        <strain evidence="2 3">Cm c5</strain>
    </source>
</reference>
<evidence type="ECO:0000313" key="2">
    <source>
        <dbReference type="EMBL" id="AKT35973.1"/>
    </source>
</evidence>
<keyword evidence="3" id="KW-1185">Reference proteome</keyword>
<accession>A0A0K1E5X1</accession>
<feature type="region of interest" description="Disordered" evidence="1">
    <location>
        <begin position="208"/>
        <end position="227"/>
    </location>
</feature>
<organism evidence="2 3">
    <name type="scientific">Chondromyces crocatus</name>
    <dbReference type="NCBI Taxonomy" id="52"/>
    <lineage>
        <taxon>Bacteria</taxon>
        <taxon>Pseudomonadati</taxon>
        <taxon>Myxococcota</taxon>
        <taxon>Polyangia</taxon>
        <taxon>Polyangiales</taxon>
        <taxon>Polyangiaceae</taxon>
        <taxon>Chondromyces</taxon>
    </lineage>
</organism>
<gene>
    <name evidence="2" type="ORF">CMC5_000850</name>
</gene>
<evidence type="ECO:0000313" key="3">
    <source>
        <dbReference type="Proteomes" id="UP000067626"/>
    </source>
</evidence>
<dbReference type="RefSeq" id="WP_050428552.1">
    <property type="nucleotide sequence ID" value="NZ_CP012159.1"/>
</dbReference>
<name>A0A0K1E5X1_CHOCO</name>
<dbReference type="AlphaFoldDB" id="A0A0K1E5X1"/>
<proteinExistence type="predicted"/>
<sequence length="227" mass="24291">MDPGEARPALEHRLAQLGADGARGMDPPGFRFAEALLERAQALGGGAAARLLSRASARLDQLEAALVRKRGDAAAALKALDDAGVEAPAEVQAALERGDLAEVTRAAHRRLRPRVNLTPRETPKRPWLARLRDEAAVSFKESLGSARATLAVARAADRVPPNAGPYNPHAIAARTLLTAEGLSPAYVRALMDELEDLAALEAAFAPAKIRSDRKGQETGRPRRRTRK</sequence>
<dbReference type="InterPro" id="IPR021549">
    <property type="entry name" value="DUF2894"/>
</dbReference>
<feature type="compositionally biased region" description="Basic and acidic residues" evidence="1">
    <location>
        <begin position="209"/>
        <end position="220"/>
    </location>
</feature>
<dbReference type="EMBL" id="CP012159">
    <property type="protein sequence ID" value="AKT35973.1"/>
    <property type="molecule type" value="Genomic_DNA"/>
</dbReference>
<dbReference type="STRING" id="52.CMC5_000850"/>
<dbReference type="KEGG" id="ccro:CMC5_000850"/>
<protein>
    <submittedName>
        <fullName evidence="2">Uncharacterized protein</fullName>
    </submittedName>
</protein>
<evidence type="ECO:0000256" key="1">
    <source>
        <dbReference type="SAM" id="MobiDB-lite"/>
    </source>
</evidence>
<dbReference type="Proteomes" id="UP000067626">
    <property type="component" value="Chromosome"/>
</dbReference>
<dbReference type="Pfam" id="PF11445">
    <property type="entry name" value="DUF2894"/>
    <property type="match status" value="1"/>
</dbReference>